<keyword evidence="3" id="KW-1185">Reference proteome</keyword>
<evidence type="ECO:0000313" key="4">
    <source>
        <dbReference type="Proteomes" id="UP000278855"/>
    </source>
</evidence>
<gene>
    <name evidence="2" type="ORF">EGC77_04160</name>
    <name evidence="1" type="ORF">EGC80_20490</name>
</gene>
<reference evidence="2" key="3">
    <citation type="submission" date="2018-11" db="EMBL/GenBank/DDBJ databases">
        <authorList>
            <person name="Hwang Y.J."/>
            <person name="Hwang C.Y."/>
        </authorList>
    </citation>
    <scope>NUCLEOTIDE SEQUENCE</scope>
    <source>
        <strain evidence="2">R106</strain>
    </source>
</reference>
<protein>
    <submittedName>
        <fullName evidence="2">Uncharacterized protein</fullName>
    </submittedName>
</protein>
<accession>A0A3N4F1F8</accession>
<dbReference type="KEGG" id="spsr:EGC80_20490"/>
<sequence>MPIEKIIKKLIKDHSRHNQHVAKGKRDVFPSRHSQSANLIAIAKGIDNADKGRGGIASPNAQRAVVIQRGTEKSF</sequence>
<dbReference type="RefSeq" id="WP_124011953.1">
    <property type="nucleotide sequence ID" value="NZ_CP034073.1"/>
</dbReference>
<reference evidence="1 3" key="1">
    <citation type="submission" date="2018-11" db="EMBL/GenBank/DDBJ databases">
        <title>Shewanella sp. M2.</title>
        <authorList>
            <person name="Hwang Y.J."/>
            <person name="Hwang C.Y."/>
        </authorList>
    </citation>
    <scope>NUCLEOTIDE SEQUENCE [LARGE SCALE GENOMIC DNA]</scope>
    <source>
        <strain evidence="1 3">M2</strain>
    </source>
</reference>
<dbReference type="EMBL" id="CP034073">
    <property type="protein sequence ID" value="AZG37010.1"/>
    <property type="molecule type" value="Genomic_DNA"/>
</dbReference>
<proteinExistence type="predicted"/>
<evidence type="ECO:0000313" key="3">
    <source>
        <dbReference type="Proteomes" id="UP000273778"/>
    </source>
</evidence>
<name>A0A3N4F1F8_9GAMM</name>
<dbReference type="AlphaFoldDB" id="A0A3N4F1F8"/>
<dbReference type="EMBL" id="RKKB01000001">
    <property type="protein sequence ID" value="RPA34864.1"/>
    <property type="molecule type" value="Genomic_DNA"/>
</dbReference>
<organism evidence="2 4">
    <name type="scientific">Shewanella psychromarinicola</name>
    <dbReference type="NCBI Taxonomy" id="2487742"/>
    <lineage>
        <taxon>Bacteria</taxon>
        <taxon>Pseudomonadati</taxon>
        <taxon>Pseudomonadota</taxon>
        <taxon>Gammaproteobacteria</taxon>
        <taxon>Alteromonadales</taxon>
        <taxon>Shewanellaceae</taxon>
        <taxon>Shewanella</taxon>
    </lineage>
</organism>
<evidence type="ECO:0000313" key="1">
    <source>
        <dbReference type="EMBL" id="AZG37010.1"/>
    </source>
</evidence>
<dbReference type="Proteomes" id="UP000273778">
    <property type="component" value="Chromosome"/>
</dbReference>
<reference evidence="4" key="2">
    <citation type="submission" date="2018-11" db="EMBL/GenBank/DDBJ databases">
        <title>Shewanella sp. R106.</title>
        <authorList>
            <person name="Hwang Y.J."/>
            <person name="Hwang C.Y."/>
        </authorList>
    </citation>
    <scope>NUCLEOTIDE SEQUENCE [LARGE SCALE GENOMIC DNA]</scope>
    <source>
        <strain evidence="4">R106</strain>
    </source>
</reference>
<dbReference type="Proteomes" id="UP000278855">
    <property type="component" value="Unassembled WGS sequence"/>
</dbReference>
<evidence type="ECO:0000313" key="2">
    <source>
        <dbReference type="EMBL" id="RPA34864.1"/>
    </source>
</evidence>